<sequence length="287" mass="34339">MKAGEIEMDFKHEIVLPNEDLPFRMFLFEGYNGNYKVIKHWHRSVEIFLVLEGKIDFYINSTFFPLEKNKFTLVNSNEIHSIDVPDPNTTIVLQIPIKTFEAYWEEDQYISFKRSNSEQDNRIVDLVSNMWKIYEKKEYGYELIVKSHFYELLHILLTGYKENDLDKEVLRQNKNLNRLSKITNYIKENYNQEISLESIAEIFGFSPTYLSKLFKMYGKVNYKSYLQNIRVEYGYRELVNTDLSISDIAMNHGFPNSKAFSKEFKKRYGKLPSEYRKENKFSKMTRK</sequence>
<dbReference type="InterPro" id="IPR003313">
    <property type="entry name" value="AraC-bd"/>
</dbReference>
<dbReference type="AlphaFoldDB" id="A0A3N1XVR2"/>
<keyword evidence="2 5" id="KW-0238">DNA-binding</keyword>
<evidence type="ECO:0000313" key="6">
    <source>
        <dbReference type="Proteomes" id="UP000273083"/>
    </source>
</evidence>
<dbReference type="InterPro" id="IPR020449">
    <property type="entry name" value="Tscrpt_reg_AraC-type_HTH"/>
</dbReference>
<dbReference type="InterPro" id="IPR018060">
    <property type="entry name" value="HTH_AraC"/>
</dbReference>
<reference evidence="5 6" key="1">
    <citation type="submission" date="2018-11" db="EMBL/GenBank/DDBJ databases">
        <title>Genomic Encyclopedia of Type Strains, Phase IV (KMG-IV): sequencing the most valuable type-strain genomes for metagenomic binning, comparative biology and taxonomic classification.</title>
        <authorList>
            <person name="Goeker M."/>
        </authorList>
    </citation>
    <scope>NUCLEOTIDE SEQUENCE [LARGE SCALE GENOMIC DNA]</scope>
    <source>
        <strain evidence="5 6">DSM 26537</strain>
    </source>
</reference>
<evidence type="ECO:0000256" key="2">
    <source>
        <dbReference type="ARBA" id="ARBA00023125"/>
    </source>
</evidence>
<dbReference type="GO" id="GO:0043565">
    <property type="term" value="F:sequence-specific DNA binding"/>
    <property type="evidence" value="ECO:0007669"/>
    <property type="project" value="InterPro"/>
</dbReference>
<keyword evidence="3" id="KW-0804">Transcription</keyword>
<dbReference type="Gene3D" id="1.10.10.60">
    <property type="entry name" value="Homeodomain-like"/>
    <property type="match status" value="2"/>
</dbReference>
<comment type="caution">
    <text evidence="5">The sequence shown here is derived from an EMBL/GenBank/DDBJ whole genome shotgun (WGS) entry which is preliminary data.</text>
</comment>
<dbReference type="PANTHER" id="PTHR43280">
    <property type="entry name" value="ARAC-FAMILY TRANSCRIPTIONAL REGULATOR"/>
    <property type="match status" value="1"/>
</dbReference>
<feature type="domain" description="HTH araC/xylS-type" evidence="4">
    <location>
        <begin position="180"/>
        <end position="278"/>
    </location>
</feature>
<dbReference type="Proteomes" id="UP000273083">
    <property type="component" value="Unassembled WGS sequence"/>
</dbReference>
<dbReference type="Gene3D" id="2.60.120.10">
    <property type="entry name" value="Jelly Rolls"/>
    <property type="match status" value="1"/>
</dbReference>
<accession>A0A3N1XVR2</accession>
<dbReference type="GO" id="GO:0003700">
    <property type="term" value="F:DNA-binding transcription factor activity"/>
    <property type="evidence" value="ECO:0007669"/>
    <property type="project" value="InterPro"/>
</dbReference>
<dbReference type="SMART" id="SM00342">
    <property type="entry name" value="HTH_ARAC"/>
    <property type="match status" value="1"/>
</dbReference>
<dbReference type="Pfam" id="PF02311">
    <property type="entry name" value="AraC_binding"/>
    <property type="match status" value="1"/>
</dbReference>
<dbReference type="SUPFAM" id="SSF46689">
    <property type="entry name" value="Homeodomain-like"/>
    <property type="match status" value="2"/>
</dbReference>
<gene>
    <name evidence="5" type="ORF">EDD66_10219</name>
</gene>
<keyword evidence="6" id="KW-1185">Reference proteome</keyword>
<evidence type="ECO:0000259" key="4">
    <source>
        <dbReference type="PROSITE" id="PS01124"/>
    </source>
</evidence>
<dbReference type="PANTHER" id="PTHR43280:SF2">
    <property type="entry name" value="HTH-TYPE TRANSCRIPTIONAL REGULATOR EXSA"/>
    <property type="match status" value="1"/>
</dbReference>
<dbReference type="EMBL" id="RJVG01000002">
    <property type="protein sequence ID" value="ROR30368.1"/>
    <property type="molecule type" value="Genomic_DNA"/>
</dbReference>
<evidence type="ECO:0000313" key="5">
    <source>
        <dbReference type="EMBL" id="ROR30368.1"/>
    </source>
</evidence>
<dbReference type="Pfam" id="PF12833">
    <property type="entry name" value="HTH_18"/>
    <property type="match status" value="1"/>
</dbReference>
<evidence type="ECO:0000256" key="1">
    <source>
        <dbReference type="ARBA" id="ARBA00023015"/>
    </source>
</evidence>
<dbReference type="InterPro" id="IPR014710">
    <property type="entry name" value="RmlC-like_jellyroll"/>
</dbReference>
<dbReference type="CDD" id="cd02208">
    <property type="entry name" value="cupin_RmlC-like"/>
    <property type="match status" value="1"/>
</dbReference>
<organism evidence="5 6">
    <name type="scientific">Mobilisporobacter senegalensis</name>
    <dbReference type="NCBI Taxonomy" id="1329262"/>
    <lineage>
        <taxon>Bacteria</taxon>
        <taxon>Bacillati</taxon>
        <taxon>Bacillota</taxon>
        <taxon>Clostridia</taxon>
        <taxon>Lachnospirales</taxon>
        <taxon>Lachnospiraceae</taxon>
        <taxon>Mobilisporobacter</taxon>
    </lineage>
</organism>
<name>A0A3N1XVR2_9FIRM</name>
<dbReference type="InterPro" id="IPR009057">
    <property type="entry name" value="Homeodomain-like_sf"/>
</dbReference>
<dbReference type="PRINTS" id="PR00032">
    <property type="entry name" value="HTHARAC"/>
</dbReference>
<protein>
    <submittedName>
        <fullName evidence="5">AraC-like DNA-binding protein</fullName>
    </submittedName>
</protein>
<keyword evidence="1" id="KW-0805">Transcription regulation</keyword>
<dbReference type="SUPFAM" id="SSF51215">
    <property type="entry name" value="Regulatory protein AraC"/>
    <property type="match status" value="1"/>
</dbReference>
<evidence type="ECO:0000256" key="3">
    <source>
        <dbReference type="ARBA" id="ARBA00023163"/>
    </source>
</evidence>
<dbReference type="InterPro" id="IPR037923">
    <property type="entry name" value="HTH-like"/>
</dbReference>
<proteinExistence type="predicted"/>
<dbReference type="PROSITE" id="PS01124">
    <property type="entry name" value="HTH_ARAC_FAMILY_2"/>
    <property type="match status" value="1"/>
</dbReference>